<name>A0A158REY0_HYDTA</name>
<reference evidence="2 3" key="2">
    <citation type="submission" date="2018-11" db="EMBL/GenBank/DDBJ databases">
        <authorList>
            <consortium name="Pathogen Informatics"/>
        </authorList>
    </citation>
    <scope>NUCLEOTIDE SEQUENCE [LARGE SCALE GENOMIC DNA]</scope>
</reference>
<sequence length="654" mass="72325">MGSLGIPVDVRVDVFERKKVHEAQVSEKLKKICFSDMRRIKALASTGYRSEADAALWLLSHLDDPLLDEPFYRDFYLFLCVRSDLAQSVLDFWDESSVSEGWNYAHEFPPHITLLSNLRISEDKVLLLHNVYDKIIQEHSDLLKFDEIPLKLVTSDDFIGYIVSSDKVNASLEKLCRVFLQELLNAGIIFEDNPMRRCKSNYHMSLAYGFQAANRNSLGELQDSYNMKSRLLISWTLDLFSGDSRLSTPDSELYEMQTTIEVDDALFSNLSLEDNPQTDSSPPQLTPSSPEMGQIIVGDHLSSSASSVGAGRTPDSDSLQPPGHASYNEVPTLAESPHLPNTLAHSAGDKVLFIGSCNLNGRYGVPVGINLSSGLTGVFSLASARRIPKWSAWVTHRSGISVVQYEQRNYNEVSCVKKRQYKFLACPFRLRLARVGEMMAKRVNAFPSCRSSGREQSIEDYYTDSHIGIRAHRRSTAVIGCQEDSLTAELCNTFVAPSRIPASFSAPTDFCEPLAVLNNEAPTASLAVGINVGSGSGFCSKLLPRSCRRKSTSSSSSSPSSPSALQTTATAGWKFGVKTSSPSAIGSPSSSIFAYRFFGGLLGSNCSNSNPQQQPQKPQRHLFVMRHAERVDICFGRAWTTRCIDRRAALERES</sequence>
<reference evidence="4" key="1">
    <citation type="submission" date="2016-04" db="UniProtKB">
        <authorList>
            <consortium name="WormBaseParasite"/>
        </authorList>
    </citation>
    <scope>IDENTIFICATION</scope>
</reference>
<protein>
    <submittedName>
        <fullName evidence="4">Rab-GAP TBC domain-containing protein</fullName>
    </submittedName>
</protein>
<evidence type="ECO:0000313" key="4">
    <source>
        <dbReference type="WBParaSite" id="TTAC_0000832101-mRNA-1"/>
    </source>
</evidence>
<dbReference type="WBParaSite" id="TTAC_0000832101-mRNA-1">
    <property type="protein sequence ID" value="TTAC_0000832101-mRNA-1"/>
    <property type="gene ID" value="TTAC_0000832101"/>
</dbReference>
<organism evidence="4">
    <name type="scientific">Hydatigena taeniaeformis</name>
    <name type="common">Feline tapeworm</name>
    <name type="synonym">Taenia taeniaeformis</name>
    <dbReference type="NCBI Taxonomy" id="6205"/>
    <lineage>
        <taxon>Eukaryota</taxon>
        <taxon>Metazoa</taxon>
        <taxon>Spiralia</taxon>
        <taxon>Lophotrochozoa</taxon>
        <taxon>Platyhelminthes</taxon>
        <taxon>Cestoda</taxon>
        <taxon>Eucestoda</taxon>
        <taxon>Cyclophyllidea</taxon>
        <taxon>Taeniidae</taxon>
        <taxon>Hydatigera</taxon>
    </lineage>
</organism>
<feature type="compositionally biased region" description="Polar residues" evidence="1">
    <location>
        <begin position="271"/>
        <end position="291"/>
    </location>
</feature>
<dbReference type="Proteomes" id="UP000274429">
    <property type="component" value="Unassembled WGS sequence"/>
</dbReference>
<evidence type="ECO:0000313" key="3">
    <source>
        <dbReference type="Proteomes" id="UP000274429"/>
    </source>
</evidence>
<proteinExistence type="predicted"/>
<accession>A0A158REY0</accession>
<keyword evidence="3" id="KW-1185">Reference proteome</keyword>
<evidence type="ECO:0000313" key="2">
    <source>
        <dbReference type="EMBL" id="VDM32834.1"/>
    </source>
</evidence>
<gene>
    <name evidence="2" type="ORF">TTAC_LOCUS8306</name>
</gene>
<dbReference type="Gene3D" id="3.90.1140.10">
    <property type="entry name" value="Cyclic phosphodiesterase"/>
    <property type="match status" value="1"/>
</dbReference>
<dbReference type="EMBL" id="UYWX01020481">
    <property type="protein sequence ID" value="VDM32834.1"/>
    <property type="molecule type" value="Genomic_DNA"/>
</dbReference>
<dbReference type="STRING" id="6205.A0A158REY0"/>
<dbReference type="AlphaFoldDB" id="A0A158REY0"/>
<evidence type="ECO:0000256" key="1">
    <source>
        <dbReference type="SAM" id="MobiDB-lite"/>
    </source>
</evidence>
<feature type="region of interest" description="Disordered" evidence="1">
    <location>
        <begin position="271"/>
        <end position="341"/>
    </location>
</feature>
<dbReference type="OrthoDB" id="414418at2759"/>